<evidence type="ECO:0000313" key="2">
    <source>
        <dbReference type="Proteomes" id="UP000183894"/>
    </source>
</evidence>
<evidence type="ECO:0000313" key="1">
    <source>
        <dbReference type="EMBL" id="SEK88691.1"/>
    </source>
</evidence>
<name>A0A1H7KPD4_HALLR</name>
<dbReference type="OrthoDB" id="212944at2157"/>
<proteinExistence type="predicted"/>
<sequence length="128" mass="13449">MACPECGGATVRYVVPEDLRTYAPESTDVVALCGDCLHVSPATVAGAQVDEAKQLVDVIPDGDGGAALAVALGLLDSLALNRSGIVECLEYAEESGVDVHLALDRLAHGFPDAHVDLERRRSQLTAFF</sequence>
<gene>
    <name evidence="1" type="ORF">SAMN04488691_10273</name>
</gene>
<accession>A0A1H7KPD4</accession>
<organism evidence="1 2">
    <name type="scientific">Haloferax larsenii</name>
    <dbReference type="NCBI Taxonomy" id="302484"/>
    <lineage>
        <taxon>Archaea</taxon>
        <taxon>Methanobacteriati</taxon>
        <taxon>Methanobacteriota</taxon>
        <taxon>Stenosarchaea group</taxon>
        <taxon>Halobacteria</taxon>
        <taxon>Halobacteriales</taxon>
        <taxon>Haloferacaceae</taxon>
        <taxon>Haloferax</taxon>
    </lineage>
</organism>
<reference evidence="1 2" key="1">
    <citation type="submission" date="2016-10" db="EMBL/GenBank/DDBJ databases">
        <authorList>
            <person name="de Groot N.N."/>
        </authorList>
    </citation>
    <scope>NUCLEOTIDE SEQUENCE [LARGE SCALE GENOMIC DNA]</scope>
    <source>
        <strain evidence="1 2">CDM_5</strain>
    </source>
</reference>
<dbReference type="AlphaFoldDB" id="A0A1H7KPD4"/>
<dbReference type="Proteomes" id="UP000183894">
    <property type="component" value="Unassembled WGS sequence"/>
</dbReference>
<protein>
    <submittedName>
        <fullName evidence="1">Uncharacterized protein</fullName>
    </submittedName>
</protein>
<dbReference type="EMBL" id="FOAD01000002">
    <property type="protein sequence ID" value="SEK88691.1"/>
    <property type="molecule type" value="Genomic_DNA"/>
</dbReference>
<dbReference type="RefSeq" id="WP_074792730.1">
    <property type="nucleotide sequence ID" value="NZ_FOAD01000002.1"/>
</dbReference>
<dbReference type="InterPro" id="IPR046243">
    <property type="entry name" value="DUF6276"/>
</dbReference>
<dbReference type="Pfam" id="PF19792">
    <property type="entry name" value="DUF6276"/>
    <property type="match status" value="1"/>
</dbReference>